<sequence length="164" mass="18563">MAFSFAHRRRRILLGRRLVSWSRFVGSQLCAPSGRHLPWSWLSDKALFLVRLLRFTQQCASSLRFNSYCSRFVPARVLPLVVVVGHDLVVIDGRIASCLLQWSHYFASDVCSISHSLCLYVTNMLNPWGVILMRLDHAGKIQSASLISATDCEPEEVRATAQGW</sequence>
<protein>
    <submittedName>
        <fullName evidence="1">Uncharacterized protein</fullName>
    </submittedName>
</protein>
<evidence type="ECO:0000313" key="2">
    <source>
        <dbReference type="Proteomes" id="UP001374535"/>
    </source>
</evidence>
<name>A0AAQ3NQH5_VIGMU</name>
<reference evidence="1 2" key="1">
    <citation type="journal article" date="2023" name="Life. Sci Alliance">
        <title>Evolutionary insights into 3D genome organization and epigenetic landscape of Vigna mungo.</title>
        <authorList>
            <person name="Junaid A."/>
            <person name="Singh B."/>
            <person name="Bhatia S."/>
        </authorList>
    </citation>
    <scope>NUCLEOTIDE SEQUENCE [LARGE SCALE GENOMIC DNA]</scope>
    <source>
        <strain evidence="1">Urdbean</strain>
    </source>
</reference>
<dbReference type="Proteomes" id="UP001374535">
    <property type="component" value="Chromosome 5"/>
</dbReference>
<dbReference type="EMBL" id="CP144696">
    <property type="protein sequence ID" value="WVZ13318.1"/>
    <property type="molecule type" value="Genomic_DNA"/>
</dbReference>
<dbReference type="AlphaFoldDB" id="A0AAQ3NQH5"/>
<organism evidence="1 2">
    <name type="scientific">Vigna mungo</name>
    <name type="common">Black gram</name>
    <name type="synonym">Phaseolus mungo</name>
    <dbReference type="NCBI Taxonomy" id="3915"/>
    <lineage>
        <taxon>Eukaryota</taxon>
        <taxon>Viridiplantae</taxon>
        <taxon>Streptophyta</taxon>
        <taxon>Embryophyta</taxon>
        <taxon>Tracheophyta</taxon>
        <taxon>Spermatophyta</taxon>
        <taxon>Magnoliopsida</taxon>
        <taxon>eudicotyledons</taxon>
        <taxon>Gunneridae</taxon>
        <taxon>Pentapetalae</taxon>
        <taxon>rosids</taxon>
        <taxon>fabids</taxon>
        <taxon>Fabales</taxon>
        <taxon>Fabaceae</taxon>
        <taxon>Papilionoideae</taxon>
        <taxon>50 kb inversion clade</taxon>
        <taxon>NPAAA clade</taxon>
        <taxon>indigoferoid/millettioid clade</taxon>
        <taxon>Phaseoleae</taxon>
        <taxon>Vigna</taxon>
    </lineage>
</organism>
<evidence type="ECO:0000313" key="1">
    <source>
        <dbReference type="EMBL" id="WVZ13318.1"/>
    </source>
</evidence>
<keyword evidence="2" id="KW-1185">Reference proteome</keyword>
<proteinExistence type="predicted"/>
<accession>A0AAQ3NQH5</accession>
<gene>
    <name evidence="1" type="ORF">V8G54_017848</name>
</gene>